<dbReference type="AlphaFoldDB" id="A0A1A0HA68"/>
<dbReference type="InterPro" id="IPR037231">
    <property type="entry name" value="NAP-like_sf"/>
</dbReference>
<dbReference type="GO" id="GO:0070775">
    <property type="term" value="C:H3 histone acetyltransferase complex"/>
    <property type="evidence" value="ECO:0007669"/>
    <property type="project" value="EnsemblFungi"/>
</dbReference>
<feature type="compositionally biased region" description="Acidic residues" evidence="3">
    <location>
        <begin position="225"/>
        <end position="249"/>
    </location>
</feature>
<dbReference type="GO" id="GO:0042802">
    <property type="term" value="F:identical protein binding"/>
    <property type="evidence" value="ECO:0007669"/>
    <property type="project" value="EnsemblFungi"/>
</dbReference>
<sequence length="256" mass="29506">MSPSATELSEHLEKLSNCEVQMAEAEKQCEIFHAKTTQGIFSKRRAITQNIPQFWYIVLAQCDDFAEYVRPEDLKYMELISDIYVHRDVVDSDDVDNYRDFSITFQFSGSEGDALVPQQTVTKKFTFSKKDGQELMVSQPVTVEWPQELQDISPAKIRSEKLGEYTPEQRKKYRQGMRSFFAWFEWTGKKPGKEFRGGEDLAQLITDEIFPGAVNLYVEAMNSEQDSDVDSSEGEELDVSDDDDDDDEPEQKKQKV</sequence>
<comment type="similarity">
    <text evidence="1 2">Belongs to the nucleosome assembly protein (NAP) family.</text>
</comment>
<proteinExistence type="inferred from homology"/>
<evidence type="ECO:0000256" key="3">
    <source>
        <dbReference type="SAM" id="MobiDB-lite"/>
    </source>
</evidence>
<dbReference type="GeneID" id="30031800"/>
<comment type="caution">
    <text evidence="4">The sequence shown here is derived from an EMBL/GenBank/DDBJ whole genome shotgun (WGS) entry which is preliminary data.</text>
</comment>
<organism evidence="4 5">
    <name type="scientific">Metschnikowia bicuspidata var. bicuspidata NRRL YB-4993</name>
    <dbReference type="NCBI Taxonomy" id="869754"/>
    <lineage>
        <taxon>Eukaryota</taxon>
        <taxon>Fungi</taxon>
        <taxon>Dikarya</taxon>
        <taxon>Ascomycota</taxon>
        <taxon>Saccharomycotina</taxon>
        <taxon>Pichiomycetes</taxon>
        <taxon>Metschnikowiaceae</taxon>
        <taxon>Metschnikowia</taxon>
    </lineage>
</organism>
<reference evidence="4 5" key="1">
    <citation type="submission" date="2016-05" db="EMBL/GenBank/DDBJ databases">
        <title>Comparative genomics of biotechnologically important yeasts.</title>
        <authorList>
            <consortium name="DOE Joint Genome Institute"/>
            <person name="Riley R."/>
            <person name="Haridas S."/>
            <person name="Wolfe K.H."/>
            <person name="Lopes M.R."/>
            <person name="Hittinger C.T."/>
            <person name="Goker M."/>
            <person name="Salamov A."/>
            <person name="Wisecaver J."/>
            <person name="Long T.M."/>
            <person name="Aerts A.L."/>
            <person name="Barry K."/>
            <person name="Choi C."/>
            <person name="Clum A."/>
            <person name="Coughlan A.Y."/>
            <person name="Deshpande S."/>
            <person name="Douglass A.P."/>
            <person name="Hanson S.J."/>
            <person name="Klenk H.-P."/>
            <person name="LaButti K."/>
            <person name="Lapidus A."/>
            <person name="Lindquist E."/>
            <person name="Lipzen A."/>
            <person name="Meier-kolthoff J.P."/>
            <person name="Ohm R.A."/>
            <person name="Otillar R.P."/>
            <person name="Pangilinan J."/>
            <person name="Peng Y."/>
            <person name="Rokas A."/>
            <person name="Rosa C.A."/>
            <person name="Scheuner C."/>
            <person name="Sibirny A.A."/>
            <person name="Slot J.C."/>
            <person name="Stielow J.B."/>
            <person name="Sun H."/>
            <person name="Kurtzman C.P."/>
            <person name="Blackwell M."/>
            <person name="Grigoriev I.V."/>
            <person name="Jeffries T.W."/>
        </authorList>
    </citation>
    <scope>NUCLEOTIDE SEQUENCE [LARGE SCALE GENOMIC DNA]</scope>
    <source>
        <strain evidence="4 5">NRRL YB-4993</strain>
    </source>
</reference>
<evidence type="ECO:0000256" key="2">
    <source>
        <dbReference type="RuleBase" id="RU003876"/>
    </source>
</evidence>
<dbReference type="RefSeq" id="XP_018711534.1">
    <property type="nucleotide sequence ID" value="XM_018858824.1"/>
</dbReference>
<evidence type="ECO:0000313" key="4">
    <source>
        <dbReference type="EMBL" id="OBA21024.1"/>
    </source>
</evidence>
<dbReference type="PANTHER" id="PTHR11875">
    <property type="entry name" value="TESTIS-SPECIFIC Y-ENCODED PROTEIN"/>
    <property type="match status" value="1"/>
</dbReference>
<dbReference type="GO" id="GO:0006334">
    <property type="term" value="P:nucleosome assembly"/>
    <property type="evidence" value="ECO:0007669"/>
    <property type="project" value="EnsemblFungi"/>
</dbReference>
<evidence type="ECO:0000256" key="1">
    <source>
        <dbReference type="ARBA" id="ARBA00009947"/>
    </source>
</evidence>
<dbReference type="GO" id="GO:0010698">
    <property type="term" value="F:acetyltransferase activator activity"/>
    <property type="evidence" value="ECO:0007669"/>
    <property type="project" value="EnsemblFungi"/>
</dbReference>
<dbReference type="Pfam" id="PF00956">
    <property type="entry name" value="NAP"/>
    <property type="match status" value="1"/>
</dbReference>
<dbReference type="SUPFAM" id="SSF143113">
    <property type="entry name" value="NAP-like"/>
    <property type="match status" value="1"/>
</dbReference>
<dbReference type="STRING" id="869754.A0A1A0HA68"/>
<dbReference type="GO" id="GO:0006335">
    <property type="term" value="P:DNA replication-dependent chromatin assembly"/>
    <property type="evidence" value="ECO:0007669"/>
    <property type="project" value="EnsemblFungi"/>
</dbReference>
<dbReference type="InterPro" id="IPR002164">
    <property type="entry name" value="NAP_family"/>
</dbReference>
<dbReference type="Proteomes" id="UP000092555">
    <property type="component" value="Unassembled WGS sequence"/>
</dbReference>
<evidence type="ECO:0000313" key="5">
    <source>
        <dbReference type="Proteomes" id="UP000092555"/>
    </source>
</evidence>
<gene>
    <name evidence="4" type="ORF">METBIDRAFT_78120</name>
</gene>
<name>A0A1A0HA68_9ASCO</name>
<dbReference type="Gene3D" id="3.30.1120.90">
    <property type="entry name" value="Nucleosome assembly protein"/>
    <property type="match status" value="1"/>
</dbReference>
<feature type="region of interest" description="Disordered" evidence="3">
    <location>
        <begin position="220"/>
        <end position="256"/>
    </location>
</feature>
<keyword evidence="5" id="KW-1185">Reference proteome</keyword>
<dbReference type="GO" id="GO:0006303">
    <property type="term" value="P:double-strand break repair via nonhomologous end joining"/>
    <property type="evidence" value="ECO:0007669"/>
    <property type="project" value="EnsemblFungi"/>
</dbReference>
<protein>
    <submittedName>
        <fullName evidence="4">Uncharacterized protein</fullName>
    </submittedName>
</protein>
<dbReference type="OrthoDB" id="19419at2759"/>
<dbReference type="GO" id="GO:0042393">
    <property type="term" value="F:histone binding"/>
    <property type="evidence" value="ECO:0007669"/>
    <property type="project" value="EnsemblFungi"/>
</dbReference>
<accession>A0A1A0HA68</accession>
<dbReference type="GO" id="GO:0005634">
    <property type="term" value="C:nucleus"/>
    <property type="evidence" value="ECO:0007669"/>
    <property type="project" value="EnsemblFungi"/>
</dbReference>
<dbReference type="GO" id="GO:0005829">
    <property type="term" value="C:cytosol"/>
    <property type="evidence" value="ECO:0007669"/>
    <property type="project" value="EnsemblFungi"/>
</dbReference>
<dbReference type="EMBL" id="LXTC01000003">
    <property type="protein sequence ID" value="OBA21024.1"/>
    <property type="molecule type" value="Genomic_DNA"/>
</dbReference>